<proteinExistence type="predicted"/>
<sequence length="250" mass="29032">MVRIKKDYSKGFTTMNNTIVRDDSLSWKARGIFAYLWSMPDDWNFYETEVAKHATDGRQSLRTGLEELEKNGYLERTRSRDKLGKFGAPVWVLHDEPATTHSPMSDYPTLDKPTSDYPTSGNRTLLNKYLTKETSTNEIQEERDVYKAPLDKNEKLSFIRWPDSLGVMTDQITRLLLSAQEQGMSDAVIQMIIDKTRMAKPNTTYGYLKKVIDDYLGQGIYTTVDFRRKQDQKRQAEHREIPNIPVFKID</sequence>
<dbReference type="PANTHER" id="PTHR37293:SF9">
    <property type="entry name" value="PHI ETA ORF 22-LIKE PROTEIN"/>
    <property type="match status" value="1"/>
</dbReference>
<protein>
    <submittedName>
        <fullName evidence="2">Dna polymerase B</fullName>
    </submittedName>
</protein>
<evidence type="ECO:0000313" key="2">
    <source>
        <dbReference type="EMBL" id="DAD77524.1"/>
    </source>
</evidence>
<dbReference type="PANTHER" id="PTHR37293">
    <property type="entry name" value="PHAGE REPLICATION PROTEIN-RELATED"/>
    <property type="match status" value="1"/>
</dbReference>
<feature type="region of interest" description="Disordered" evidence="1">
    <location>
        <begin position="102"/>
        <end position="123"/>
    </location>
</feature>
<accession>A0A8S5M5P3</accession>
<reference evidence="2" key="1">
    <citation type="journal article" date="2021" name="Proc. Natl. Acad. Sci. U.S.A.">
        <title>A Catalog of Tens of Thousands of Viruses from Human Metagenomes Reveals Hidden Associations with Chronic Diseases.</title>
        <authorList>
            <person name="Tisza M.J."/>
            <person name="Buck C.B."/>
        </authorList>
    </citation>
    <scope>NUCLEOTIDE SEQUENCE</scope>
    <source>
        <strain evidence="2">CtDwe1</strain>
    </source>
</reference>
<dbReference type="EMBL" id="BK014827">
    <property type="protein sequence ID" value="DAD77524.1"/>
    <property type="molecule type" value="Genomic_DNA"/>
</dbReference>
<name>A0A8S5M5P3_9CAUD</name>
<organism evidence="2">
    <name type="scientific">Siphoviridae sp. ctDwe1</name>
    <dbReference type="NCBI Taxonomy" id="2826200"/>
    <lineage>
        <taxon>Viruses</taxon>
        <taxon>Duplodnaviria</taxon>
        <taxon>Heunggongvirae</taxon>
        <taxon>Uroviricota</taxon>
        <taxon>Caudoviricetes</taxon>
    </lineage>
</organism>
<dbReference type="InterPro" id="IPR053162">
    <property type="entry name" value="DnaD"/>
</dbReference>
<evidence type="ECO:0000256" key="1">
    <source>
        <dbReference type="SAM" id="MobiDB-lite"/>
    </source>
</evidence>